<evidence type="ECO:0000313" key="2">
    <source>
        <dbReference type="EMBL" id="GAA3624507.1"/>
    </source>
</evidence>
<accession>A0ABP7A439</accession>
<keyword evidence="3" id="KW-1185">Reference proteome</keyword>
<dbReference type="RefSeq" id="WP_231487773.1">
    <property type="nucleotide sequence ID" value="NZ_BAAAZO010000009.1"/>
</dbReference>
<sequence length="72" mass="7668">MIIAAEKDLWFVRQHLTVKILLAALVLTVLGLGCTARAVWFLATRQSTVTAKVALALAMIAVLAHALVVQGS</sequence>
<keyword evidence="1" id="KW-1133">Transmembrane helix</keyword>
<evidence type="ECO:0000313" key="3">
    <source>
        <dbReference type="Proteomes" id="UP001501074"/>
    </source>
</evidence>
<name>A0ABP7A439_9ACTN</name>
<proteinExistence type="predicted"/>
<organism evidence="2 3">
    <name type="scientific">Kineosporia mesophila</name>
    <dbReference type="NCBI Taxonomy" id="566012"/>
    <lineage>
        <taxon>Bacteria</taxon>
        <taxon>Bacillati</taxon>
        <taxon>Actinomycetota</taxon>
        <taxon>Actinomycetes</taxon>
        <taxon>Kineosporiales</taxon>
        <taxon>Kineosporiaceae</taxon>
        <taxon>Kineosporia</taxon>
    </lineage>
</organism>
<keyword evidence="1" id="KW-0472">Membrane</keyword>
<comment type="caution">
    <text evidence="2">The sequence shown here is derived from an EMBL/GenBank/DDBJ whole genome shotgun (WGS) entry which is preliminary data.</text>
</comment>
<feature type="transmembrane region" description="Helical" evidence="1">
    <location>
        <begin position="20"/>
        <end position="43"/>
    </location>
</feature>
<protein>
    <submittedName>
        <fullName evidence="2">Uncharacterized protein</fullName>
    </submittedName>
</protein>
<reference evidence="3" key="1">
    <citation type="journal article" date="2019" name="Int. J. Syst. Evol. Microbiol.">
        <title>The Global Catalogue of Microorganisms (GCM) 10K type strain sequencing project: providing services to taxonomists for standard genome sequencing and annotation.</title>
        <authorList>
            <consortium name="The Broad Institute Genomics Platform"/>
            <consortium name="The Broad Institute Genome Sequencing Center for Infectious Disease"/>
            <person name="Wu L."/>
            <person name="Ma J."/>
        </authorList>
    </citation>
    <scope>NUCLEOTIDE SEQUENCE [LARGE SCALE GENOMIC DNA]</scope>
    <source>
        <strain evidence="3">JCM 16902</strain>
    </source>
</reference>
<dbReference type="PROSITE" id="PS51257">
    <property type="entry name" value="PROKAR_LIPOPROTEIN"/>
    <property type="match status" value="1"/>
</dbReference>
<evidence type="ECO:0000256" key="1">
    <source>
        <dbReference type="SAM" id="Phobius"/>
    </source>
</evidence>
<dbReference type="Proteomes" id="UP001501074">
    <property type="component" value="Unassembled WGS sequence"/>
</dbReference>
<keyword evidence="1" id="KW-0812">Transmembrane</keyword>
<dbReference type="EMBL" id="BAAAZO010000009">
    <property type="protein sequence ID" value="GAA3624507.1"/>
    <property type="molecule type" value="Genomic_DNA"/>
</dbReference>
<feature type="transmembrane region" description="Helical" evidence="1">
    <location>
        <begin position="49"/>
        <end position="69"/>
    </location>
</feature>
<gene>
    <name evidence="2" type="ORF">GCM10022223_46970</name>
</gene>